<organism evidence="1 2">
    <name type="scientific">Thermococcus guaymasensis DSM 11113</name>
    <dbReference type="NCBI Taxonomy" id="1432656"/>
    <lineage>
        <taxon>Archaea</taxon>
        <taxon>Methanobacteriati</taxon>
        <taxon>Methanobacteriota</taxon>
        <taxon>Thermococci</taxon>
        <taxon>Thermococcales</taxon>
        <taxon>Thermococcaceae</taxon>
        <taxon>Thermococcus</taxon>
    </lineage>
</organism>
<dbReference type="KEGG" id="tgy:X802_03900"/>
<sequence length="46" mass="5359">MSLKKFLANFWLIIETGTENISTKLLKRMIIHILPAPKGEAFKRKM</sequence>
<accession>A0A0X1KN64</accession>
<protein>
    <submittedName>
        <fullName evidence="1">Uncharacterized protein</fullName>
    </submittedName>
</protein>
<reference evidence="1 2" key="1">
    <citation type="submission" date="2014-01" db="EMBL/GenBank/DDBJ databases">
        <title>Genome sequencing of Thermococcus guaymasensis.</title>
        <authorList>
            <person name="Zhang X."/>
            <person name="Alvare G."/>
            <person name="Fristensky B."/>
            <person name="Chen L."/>
            <person name="Suen T."/>
            <person name="Chen Q."/>
            <person name="Ma K."/>
        </authorList>
    </citation>
    <scope>NUCLEOTIDE SEQUENCE [LARGE SCALE GENOMIC DNA]</scope>
    <source>
        <strain evidence="1 2">DSM 11113</strain>
    </source>
</reference>
<evidence type="ECO:0000313" key="1">
    <source>
        <dbReference type="EMBL" id="AJC72697.1"/>
    </source>
</evidence>
<gene>
    <name evidence="1" type="ORF">X802_03900</name>
</gene>
<dbReference type="AlphaFoldDB" id="A0A0X1KN64"/>
<dbReference type="STRING" id="1432656.X802_03900"/>
<proteinExistence type="predicted"/>
<evidence type="ECO:0000313" key="2">
    <source>
        <dbReference type="Proteomes" id="UP000062043"/>
    </source>
</evidence>
<dbReference type="EMBL" id="CP007140">
    <property type="protein sequence ID" value="AJC72697.1"/>
    <property type="molecule type" value="Genomic_DNA"/>
</dbReference>
<dbReference type="Proteomes" id="UP000062043">
    <property type="component" value="Chromosome"/>
</dbReference>
<name>A0A0X1KN64_9EURY</name>
<keyword evidence="2" id="KW-1185">Reference proteome</keyword>